<protein>
    <submittedName>
        <fullName evidence="3">Protein-disulfide reductase DsbD family protein</fullName>
    </submittedName>
</protein>
<keyword evidence="4" id="KW-1185">Reference proteome</keyword>
<dbReference type="Pfam" id="PF11412">
    <property type="entry name" value="DsbD_N"/>
    <property type="match status" value="1"/>
</dbReference>
<feature type="domain" description="Thiol:disulfide interchange protein DsbD N-terminal" evidence="2">
    <location>
        <begin position="43"/>
        <end position="156"/>
    </location>
</feature>
<reference evidence="3 4" key="1">
    <citation type="submission" date="2023-09" db="EMBL/GenBank/DDBJ databases">
        <authorList>
            <person name="Rey-Velasco X."/>
        </authorList>
    </citation>
    <scope>NUCLEOTIDE SEQUENCE [LARGE SCALE GENOMIC DNA]</scope>
    <source>
        <strain evidence="3 4">F394</strain>
    </source>
</reference>
<organism evidence="3 4">
    <name type="scientific">Rubrivirga litoralis</name>
    <dbReference type="NCBI Taxonomy" id="3075598"/>
    <lineage>
        <taxon>Bacteria</taxon>
        <taxon>Pseudomonadati</taxon>
        <taxon>Rhodothermota</taxon>
        <taxon>Rhodothermia</taxon>
        <taxon>Rhodothermales</taxon>
        <taxon>Rubricoccaceae</taxon>
        <taxon>Rubrivirga</taxon>
    </lineage>
</organism>
<proteinExistence type="predicted"/>
<dbReference type="Gene3D" id="2.60.40.1250">
    <property type="entry name" value="Thiol:disulfide interchange protein DsbD, N-terminal domain"/>
    <property type="match status" value="1"/>
</dbReference>
<evidence type="ECO:0000313" key="4">
    <source>
        <dbReference type="Proteomes" id="UP001267426"/>
    </source>
</evidence>
<comment type="caution">
    <text evidence="3">The sequence shown here is derived from an EMBL/GenBank/DDBJ whole genome shotgun (WGS) entry which is preliminary data.</text>
</comment>
<sequence length="163" mass="17360">MRALLTACALALVTLAAPASAQGRLGAPVRTQDVVDWSVRVQQAERGGEARVVLDAEIEPGWRLYAVDSPVGRPLAVTVGALPAGVEAAPLRQARPQEGYDEAFGSDYTYFAGRGRIVQPLRLSATAARGRHEVRGAVLYAVCDDSICLPPARAAFRVPLQVR</sequence>
<accession>A0ABU3BNI4</accession>
<evidence type="ECO:0000256" key="1">
    <source>
        <dbReference type="SAM" id="SignalP"/>
    </source>
</evidence>
<keyword evidence="1" id="KW-0732">Signal</keyword>
<dbReference type="InterPro" id="IPR028250">
    <property type="entry name" value="DsbDN"/>
</dbReference>
<feature type="chain" id="PRO_5046079001" evidence="1">
    <location>
        <begin position="22"/>
        <end position="163"/>
    </location>
</feature>
<dbReference type="InterPro" id="IPR036929">
    <property type="entry name" value="DsbDN_sf"/>
</dbReference>
<dbReference type="Proteomes" id="UP001267426">
    <property type="component" value="Unassembled WGS sequence"/>
</dbReference>
<dbReference type="EMBL" id="JAVRHT010000004">
    <property type="protein sequence ID" value="MDT0630785.1"/>
    <property type="molecule type" value="Genomic_DNA"/>
</dbReference>
<dbReference type="RefSeq" id="WP_311662118.1">
    <property type="nucleotide sequence ID" value="NZ_JAVRHT010000004.1"/>
</dbReference>
<feature type="signal peptide" evidence="1">
    <location>
        <begin position="1"/>
        <end position="21"/>
    </location>
</feature>
<evidence type="ECO:0000259" key="2">
    <source>
        <dbReference type="Pfam" id="PF11412"/>
    </source>
</evidence>
<name>A0ABU3BNI4_9BACT</name>
<evidence type="ECO:0000313" key="3">
    <source>
        <dbReference type="EMBL" id="MDT0630785.1"/>
    </source>
</evidence>
<gene>
    <name evidence="3" type="ORF">RM540_03415</name>
</gene>